<dbReference type="Proteomes" id="UP000281771">
    <property type="component" value="Unassembled WGS sequence"/>
</dbReference>
<proteinExistence type="predicted"/>
<name>A0A3P1VEU2_9STRE</name>
<gene>
    <name evidence="3" type="ORF">EII38_04090</name>
</gene>
<keyword evidence="4" id="KW-1185">Reference proteome</keyword>
<dbReference type="Pfam" id="PF14478">
    <property type="entry name" value="DUF4430"/>
    <property type="match status" value="1"/>
</dbReference>
<evidence type="ECO:0000259" key="2">
    <source>
        <dbReference type="Pfam" id="PF14478"/>
    </source>
</evidence>
<dbReference type="AlphaFoldDB" id="A0A3P1VEU2"/>
<evidence type="ECO:0000313" key="4">
    <source>
        <dbReference type="Proteomes" id="UP000281771"/>
    </source>
</evidence>
<comment type="caution">
    <text evidence="3">The sequence shown here is derived from an EMBL/GenBank/DDBJ whole genome shotgun (WGS) entry which is preliminary data.</text>
</comment>
<organism evidence="3 4">
    <name type="scientific">Streptococcus minor</name>
    <dbReference type="NCBI Taxonomy" id="229549"/>
    <lineage>
        <taxon>Bacteria</taxon>
        <taxon>Bacillati</taxon>
        <taxon>Bacillota</taxon>
        <taxon>Bacilli</taxon>
        <taxon>Lactobacillales</taxon>
        <taxon>Streptococcaceae</taxon>
        <taxon>Streptococcus</taxon>
    </lineage>
</organism>
<dbReference type="InterPro" id="IPR027954">
    <property type="entry name" value="Transcobalamin-like_C"/>
</dbReference>
<dbReference type="RefSeq" id="WP_124776262.1">
    <property type="nucleotide sequence ID" value="NZ_RQZA01000002.1"/>
</dbReference>
<feature type="chain" id="PRO_5038896485" evidence="1">
    <location>
        <begin position="19"/>
        <end position="124"/>
    </location>
</feature>
<dbReference type="PROSITE" id="PS51257">
    <property type="entry name" value="PROKAR_LIPOPROTEIN"/>
    <property type="match status" value="1"/>
</dbReference>
<reference evidence="3 4" key="1">
    <citation type="submission" date="2018-11" db="EMBL/GenBank/DDBJ databases">
        <title>Genomes From Bacteria Associated with the Canine Oral Cavity: a Test Case for Automated Genome-Based Taxonomic Assignment.</title>
        <authorList>
            <person name="Coil D.A."/>
            <person name="Jospin G."/>
            <person name="Darling A.E."/>
            <person name="Wallis C."/>
            <person name="Davis I.J."/>
            <person name="Harris S."/>
            <person name="Eisen J.A."/>
            <person name="Holcombe L.J."/>
            <person name="O'Flynn C."/>
        </authorList>
    </citation>
    <scope>NUCLEOTIDE SEQUENCE [LARGE SCALE GENOMIC DNA]</scope>
    <source>
        <strain evidence="3 4">OH4621_COT-116</strain>
    </source>
</reference>
<feature type="signal peptide" evidence="1">
    <location>
        <begin position="1"/>
        <end position="18"/>
    </location>
</feature>
<evidence type="ECO:0000256" key="1">
    <source>
        <dbReference type="SAM" id="SignalP"/>
    </source>
</evidence>
<accession>A0A3P1VEU2</accession>
<dbReference type="STRING" id="1123309.GCA_000377005_01174"/>
<evidence type="ECO:0000313" key="3">
    <source>
        <dbReference type="EMBL" id="RRD31940.1"/>
    </source>
</evidence>
<sequence>MKKIILGLASIISLFVLAACQSNPQTKVETDLMSKATLIVDFGDKVDSKEIVFENDDSVMDILEDHFEVEEESGMVLAINGVSQDASKNTYWMYDVNDELAPKGAEEMTISHGDTVRFYLETFE</sequence>
<protein>
    <submittedName>
        <fullName evidence="3">DUF4430 domain-containing protein</fullName>
    </submittedName>
</protein>
<keyword evidence="1" id="KW-0732">Signal</keyword>
<dbReference type="Gene3D" id="2.170.130.30">
    <property type="match status" value="1"/>
</dbReference>
<dbReference type="EMBL" id="RQZA01000002">
    <property type="protein sequence ID" value="RRD31940.1"/>
    <property type="molecule type" value="Genomic_DNA"/>
</dbReference>
<feature type="domain" description="Transcobalamin-like C-terminal" evidence="2">
    <location>
        <begin position="56"/>
        <end position="121"/>
    </location>
</feature>